<feature type="compositionally biased region" description="Polar residues" evidence="1">
    <location>
        <begin position="181"/>
        <end position="201"/>
    </location>
</feature>
<feature type="region of interest" description="Disordered" evidence="1">
    <location>
        <begin position="218"/>
        <end position="249"/>
    </location>
</feature>
<dbReference type="SMART" id="SM00595">
    <property type="entry name" value="MADF"/>
    <property type="match status" value="1"/>
</dbReference>
<accession>A0A0N7ZB06</accession>
<dbReference type="EMBL" id="GDRN01091231">
    <property type="protein sequence ID" value="JAI60312.1"/>
    <property type="molecule type" value="Transcribed_RNA"/>
</dbReference>
<evidence type="ECO:0000313" key="3">
    <source>
        <dbReference type="EMBL" id="JAI60312.1"/>
    </source>
</evidence>
<dbReference type="PANTHER" id="PTHR12243">
    <property type="entry name" value="MADF DOMAIN TRANSCRIPTION FACTOR"/>
    <property type="match status" value="1"/>
</dbReference>
<dbReference type="PROSITE" id="PS51029">
    <property type="entry name" value="MADF"/>
    <property type="match status" value="1"/>
</dbReference>
<feature type="region of interest" description="Disordered" evidence="1">
    <location>
        <begin position="165"/>
        <end position="205"/>
    </location>
</feature>
<dbReference type="AlphaFoldDB" id="A0A0N7ZB06"/>
<evidence type="ECO:0000256" key="1">
    <source>
        <dbReference type="SAM" id="MobiDB-lite"/>
    </source>
</evidence>
<dbReference type="PANTHER" id="PTHR12243:SF67">
    <property type="entry name" value="COREPRESSOR OF PANGOLIN, ISOFORM A-RELATED"/>
    <property type="match status" value="1"/>
</dbReference>
<protein>
    <recommendedName>
        <fullName evidence="2">MADF domain-containing protein</fullName>
    </recommendedName>
</protein>
<dbReference type="EMBL" id="GDRN01091233">
    <property type="protein sequence ID" value="JAI60311.1"/>
    <property type="molecule type" value="Transcribed_RNA"/>
</dbReference>
<name>A0A0N7ZB06_SCYOL</name>
<organism evidence="3">
    <name type="scientific">Scylla olivacea</name>
    <name type="common">Orange mud crab</name>
    <name type="synonym">Cancer olivacea</name>
    <dbReference type="NCBI Taxonomy" id="85551"/>
    <lineage>
        <taxon>Eukaryota</taxon>
        <taxon>Metazoa</taxon>
        <taxon>Ecdysozoa</taxon>
        <taxon>Arthropoda</taxon>
        <taxon>Crustacea</taxon>
        <taxon>Multicrustacea</taxon>
        <taxon>Malacostraca</taxon>
        <taxon>Eumalacostraca</taxon>
        <taxon>Eucarida</taxon>
        <taxon>Decapoda</taxon>
        <taxon>Pleocyemata</taxon>
        <taxon>Brachyura</taxon>
        <taxon>Eubrachyura</taxon>
        <taxon>Portunoidea</taxon>
        <taxon>Portunidae</taxon>
        <taxon>Portuninae</taxon>
        <taxon>Scylla</taxon>
    </lineage>
</organism>
<feature type="compositionally biased region" description="Basic and acidic residues" evidence="1">
    <location>
        <begin position="170"/>
        <end position="180"/>
    </location>
</feature>
<dbReference type="Pfam" id="PF10545">
    <property type="entry name" value="MADF_DNA_bdg"/>
    <property type="match status" value="1"/>
</dbReference>
<feature type="compositionally biased region" description="Basic and acidic residues" evidence="1">
    <location>
        <begin position="218"/>
        <end position="230"/>
    </location>
</feature>
<dbReference type="InterPro" id="IPR006578">
    <property type="entry name" value="MADF-dom"/>
</dbReference>
<sequence>MEADINAERLISLVEERPVLWDRSQEDYKSRTCTSQAWREICSLLNEDFQKLTKTAKNEFGRFVVKRWKNMKDQHIKTLKKKEKSAAAGKKMKNYIYHDQLSFLKIGLDKNKAHSNYKDDPDKFGASDEENVNAIILEKPCEMREVSSIKIRAMRSALKRKKIDLEGEIEEHSPTKEDHNLSSTNDHSFSSIKQDQSFSSTKGDHHFSSTKDDTFFSTKDHSFSSTEDHTSLSTTQDLPFPSTKQDHNFSTTKEDHHVSFFNGGCPSTEQFTDDETLHFQDQHLASTKDHPFPFTKEDHHCSAIKEDRHLSFFNAIRPSLEQFTDDETLQFQSGVISVIQNIKKARLV</sequence>
<reference evidence="3" key="1">
    <citation type="submission" date="2015-09" db="EMBL/GenBank/DDBJ databases">
        <title>Scylla olivacea transcriptome.</title>
        <authorList>
            <person name="Ikhwanuddin M."/>
        </authorList>
    </citation>
    <scope>NUCLEOTIDE SEQUENCE</scope>
</reference>
<evidence type="ECO:0000259" key="2">
    <source>
        <dbReference type="PROSITE" id="PS51029"/>
    </source>
</evidence>
<proteinExistence type="predicted"/>
<dbReference type="InterPro" id="IPR039353">
    <property type="entry name" value="TF_Adf1"/>
</dbReference>
<feature type="domain" description="MADF" evidence="2">
    <location>
        <begin position="9"/>
        <end position="109"/>
    </location>
</feature>